<dbReference type="InterPro" id="IPR003961">
    <property type="entry name" value="FN3_dom"/>
</dbReference>
<dbReference type="NCBIfam" id="TIGR04183">
    <property type="entry name" value="Por_Secre_tail"/>
    <property type="match status" value="1"/>
</dbReference>
<dbReference type="Pfam" id="PF18962">
    <property type="entry name" value="Por_Secre_tail"/>
    <property type="match status" value="1"/>
</dbReference>
<keyword evidence="3" id="KW-0378">Hydrolase</keyword>
<dbReference type="InterPro" id="IPR036116">
    <property type="entry name" value="FN3_sf"/>
</dbReference>
<dbReference type="EMBL" id="CP038810">
    <property type="protein sequence ID" value="QBZ97860.1"/>
    <property type="molecule type" value="Genomic_DNA"/>
</dbReference>
<dbReference type="InterPro" id="IPR021655">
    <property type="entry name" value="Put_metal-bd"/>
</dbReference>
<evidence type="ECO:0000313" key="7">
    <source>
        <dbReference type="Proteomes" id="UP000296862"/>
    </source>
</evidence>
<dbReference type="SMART" id="SM00710">
    <property type="entry name" value="PbH1"/>
    <property type="match status" value="12"/>
</dbReference>
<evidence type="ECO:0000256" key="2">
    <source>
        <dbReference type="ARBA" id="ARBA00022729"/>
    </source>
</evidence>
<sequence length="3493" mass="354498">MNQYSPSSISNLLVIANKDLKTRKIKNSDNSQTKWLLSMMLLFGMLFSGFDAKAQFTVSGATSGNGTYTSLTLASGVFASLNSGTITGTGAIVVEQTSNSTSETGANSLNQGTWTTLTIKPLASNGAARTISGTSAAGSPLISFNGADNVTINGLNSGGNSLTISNLSTSATSGTSTIDFRADAIGNTVTNCTVLGSASMATTTSGGTIWFGTGTSVGDDNNTISNCNVGPAGANLPSKAFHFSGSGTAGRENSGNLITNNNIYDYFSATVASAGIYSTTGSISNSFTNNKFYQTATRTQTTGSTHSAIYITNTSGNNFQVTGNTIGFASSTGTGIYTMVGISGSIYIPIYLNVGSTTATDVSSNTIAGIAISGAQSGTSSTSPFHCIYVNAGLTTCNNNTIGSMSATGSITYTSSSASASDVNGIFNFGSNNWTTNGNNIGGITASASGSGGSSIYGLRCNTTSTATWTCTGNTIGGTVTNSINSTSTVAGTIVNGILNSNPIGTITGNTVRNMTVAGGTGTAASASMIGICSASTANQTIGTNSIFNLSNSNASAATTVTGIQFTGSTANIVERNFIYGLTSSTTSTSAEINGIRVAGGTTTYRNNMITLGAGISNAIGVAATNSGTTGINGFNGASGTDNFYHNSIYIGGTAAAGSGASYAFNGTITNNTRAFRDNIFFNGRTNSTATGKHYAIKINGTAANPTGLTINNNIYFVNGTGGVFGFFNSLDVANIGAWKTAVGQDAGSYESNPQYLDPTNATPDLHINPAVATYAEASGVSVGVADDYDGQTRSGLTPTDIGADAGNFTPLVLPGCTTPTALASSLVFSSVTTTSLSGSFTAASPAPSKYLVVRSTSATAPTPANGTPYTIGSTALGGTTNVRLAANSTSFTDSGLTAGTQYYYHVFSYNDSCTGEPFYSATAYTLGQITPCASATSVANNNVIYNAANITWAGAGSYIVEYGASGFTPGTGATAGVGGTIASSVATTPYSLTGLSANTAYSVYVRQVCPLGGYSSNSTVTSFTTACAAITTFPSTEPFATYLPTVCWREGDLGDSTAGPTTVGGASVSDWVEDGFLNSGSTAAAKMNIDTASGSEWLMSPFYTIPANGYIVRYSVGATNFDLTTAVTNWEADDFVQLLVSTSNANWTVLKTYNASNVPSNLGQIDQADLSAYSGQTVQFAFRAFEGASNGSADIDFFIDNFIVELPVACTTPTALASSLVFSSVTTTSLSGSFTAASPAPSKYLVVRSDSATAPTPANGTPYTIGSTALGGTTNVRLAANATSFTDSGLTAGTQYYYHVFSYNDICAGEPFYSATAYTLGQATICSTATSVANNTVTNNSANITWTGAGSYIVEYGVSGFTPGTGATAGVGGTIASSVATTPYGLSGLSGNTTYSVYVRQVCPLGGYSANAAATSFTTACSAITTFPSTELFATYLPSACWSEGDLGDLIAGPNTISSTASSWAVDGFLNSGSTGAAKINIDAAADNDWIITPYYTIPASGYIVKYSVGATQFNGTVAPTTAWEADDFVQLLVSTGNTNWTILKTYDNTNVPSNLGQIDQVSLSAYNGQTVHFAFRGVEGASNGGADVDFFIDNFIVELPVACTTPTALASNLLFSSVTTTSLSGSFTAASPAPSKYLVVRSTSATAPTPANGTPYTIGSTALGGTTNVRLAANSTSFTDSGLTAGTQYYYHVFSYNDNCSGEPFYSATAYTLGQATICSAATSVANNTVTNNSANITWTGAGSYIVEYGASGFTPGTGATAGVGGTIASSVATTPYGLSGLSGNTAYSVYVRQVCPFGGYSANSTVTSFTTACNAITTFPSTEPFATYLPTACWREGDLGDLTAGPTTVGGTSVSDWAVDGFLNSGTTGAAKMNIDQANGSEWLISPFYTIPSSSYIVKYSVGATQFNGTGALTTAWESDDFVELLVSTSNANWTVLKTYNASNVPSNLGQIDQASLSAYSGQTVQFAFRAFEGASNGTADIDFFIDNFIVEFVPDCTSAVGGTGAGGGSFCASNTSALSLSSTGFSTGTGSTYQWFSSTVFGDYPGAGTGIGSASANYSNLSLPIGTVTTTTYYWLKVTCPFGTVTNNSSIITVTINPSVATISGASSKCANDAAVTLTETGGTGTSWLWSPGGATTQSINVSPTSTTNYTVQVTSPGGCVLTSAIKTLSVLPNPSTVSVTPSSANICLGSSVGLTAIGGTLASSYTASTSTSFAIPDGISTGVALNATPSTIPTGAVIDKVEVTYSISHTYSADVEVSLKAPNGKIVNLMYDRGSNSGLGFTNTVVTSDTSATAFPATGNPYTGTFKAQLTAAASLFATTNVVNTQVFSELFTIPNGTWSVLFYDNFGTDSGSVTAASIKIYYTIPASFTWTAADLGLDTYSGASVTATPAVSTTYHVKSTINGCSSNEGTAAITVNAQPVAGTLSPTGVQSAVCVGDSVSATLTAGSGGAGTVADELEVSLSGDAYVAYTSGSSINTTGQTSVSIRTRRTASQSGCTASGYNTVSWVVNPKYTITASPVSNGSITPSGVTTVCSGGGQSYTITPDPGFLISDVTVDSSTGVTLNTGNYTTGGTYVFSNVTSDHTINVTFVTACIPVALESASASINPVCADGGTTLTYSGLSGTGASVIWSTNSDGTGDTYGTGSPSSEEVGPGTYYAYATGTCGTPVSIPVIVEDATPSAPTGTLDITNSTCASACTVTGGSIAVGSVSGTGGTIEYSTNGGSSWSATLPTYAAPQTILASVLSSGGCRSTSTQVGTTVAGTCTTPSAPTGALDITNSTCVSACTVSGGSIAVGSVSGSGGTIEYSTNGGSSWSATLPTYAAPQTILASVLSPAGCRSTSTQVGTTVAGTCTTPSAPTGALSITNSTCASLCTVSGGSIAVGSVSGSGGTLQYSTNGGSSWSSSLPTYAAPQTILASVLSSGGCRSASFQVGTTVAGTCTPVTAGITNNSGTTALSCSQSSINVTATGGGSYSWNGGATPGTAANSFATAGTYTVTVTGANGCTATAQITITGTVSSPATWYLDADGDHYYTGLPQTSCSPPSGTGWTSTGILGGGDCNDSVATIYPGAAETCYDGILQNCNGSLLSGCAIITSRLRLGDCGANLTSTGQIIRGDRFSQAIPSGVTVTGYRFRVTNTQTGAFRIVERPNYVFQLTYTDIATYSTTYTIEVALRLNQEWMPTYGAACSVTTPGVAQTALTDLACGSHLAQVSSTIRATSVVSASSYDFEVSLIEDDLVTATTVFNSPSPSFNLLQLSSFPIKFGAEYRIRVKAIVLIDSVALPSSYGTTCSVFTPEAPLASLRDCAGEGGLALTSYNTVIYANPLGIGGAQYIFTLYNEDGYSQQYYSYNRYVRLMDFHLLTPLTVGGDYKLQVDAFIYGFPYAGKDCDISVPAPPTPSGKIVVATVFQASAYPNPFANNFMLDVKTSSDSVVNLKVYDMVGRLIEQREARVSDLETTTIGDRYPSGVYNVVVSQEDNVQTLRVVKR</sequence>
<evidence type="ECO:0000256" key="1">
    <source>
        <dbReference type="ARBA" id="ARBA00022670"/>
    </source>
</evidence>
<gene>
    <name evidence="6" type="ORF">GS03_01358</name>
</gene>
<keyword evidence="1" id="KW-0645">Protease</keyword>
<evidence type="ECO:0008006" key="8">
    <source>
        <dbReference type="Google" id="ProtNLM"/>
    </source>
</evidence>
<accession>A0A4P7PU84</accession>
<protein>
    <recommendedName>
        <fullName evidence="8">Fibronectin type-III domain-containing protein</fullName>
    </recommendedName>
</protein>
<evidence type="ECO:0000256" key="3">
    <source>
        <dbReference type="ARBA" id="ARBA00022801"/>
    </source>
</evidence>
<dbReference type="SUPFAM" id="SSF49265">
    <property type="entry name" value="Fibronectin type III"/>
    <property type="match status" value="3"/>
</dbReference>
<evidence type="ECO:0000259" key="4">
    <source>
        <dbReference type="PROSITE" id="PS50853"/>
    </source>
</evidence>
<dbReference type="KEGG" id="fsn:GS03_01358"/>
<dbReference type="InterPro" id="IPR002884">
    <property type="entry name" value="P_dom"/>
</dbReference>
<dbReference type="InterPro" id="IPR006626">
    <property type="entry name" value="PbH1"/>
</dbReference>
<dbReference type="InterPro" id="IPR026444">
    <property type="entry name" value="Secre_tail"/>
</dbReference>
<feature type="domain" description="Fibronectin type-III" evidence="4">
    <location>
        <begin position="1723"/>
        <end position="1817"/>
    </location>
</feature>
<dbReference type="InterPro" id="IPR008979">
    <property type="entry name" value="Galactose-bd-like_sf"/>
</dbReference>
<dbReference type="GO" id="GO:0006508">
    <property type="term" value="P:proteolysis"/>
    <property type="evidence" value="ECO:0007669"/>
    <property type="project" value="UniProtKB-KW"/>
</dbReference>
<reference evidence="6 7" key="1">
    <citation type="submission" date="2019-04" db="EMBL/GenBank/DDBJ databases">
        <title>Flavobacterium sp. GS03.</title>
        <authorList>
            <person name="Kim H."/>
        </authorList>
    </citation>
    <scope>NUCLEOTIDE SEQUENCE [LARGE SCALE GENOMIC DNA]</scope>
    <source>
        <strain evidence="6 7">GS03</strain>
    </source>
</reference>
<dbReference type="Gene3D" id="2.60.120.260">
    <property type="entry name" value="Galactose-binding domain-like"/>
    <property type="match status" value="1"/>
</dbReference>
<evidence type="ECO:0000259" key="5">
    <source>
        <dbReference type="PROSITE" id="PS51829"/>
    </source>
</evidence>
<keyword evidence="2" id="KW-0732">Signal</keyword>
<dbReference type="GO" id="GO:0004252">
    <property type="term" value="F:serine-type endopeptidase activity"/>
    <property type="evidence" value="ECO:0007669"/>
    <property type="project" value="InterPro"/>
</dbReference>
<dbReference type="Gene3D" id="2.60.40.10">
    <property type="entry name" value="Immunoglobulins"/>
    <property type="match status" value="5"/>
</dbReference>
<name>A0A4P7PU84_9FLAO</name>
<organism evidence="6 7">
    <name type="scientific">Flavobacterium sangjuense</name>
    <dbReference type="NCBI Taxonomy" id="2518177"/>
    <lineage>
        <taxon>Bacteria</taxon>
        <taxon>Pseudomonadati</taxon>
        <taxon>Bacteroidota</taxon>
        <taxon>Flavobacteriia</taxon>
        <taxon>Flavobacteriales</taxon>
        <taxon>Flavobacteriaceae</taxon>
        <taxon>Flavobacterium</taxon>
    </lineage>
</organism>
<dbReference type="SUPFAM" id="SSF49785">
    <property type="entry name" value="Galactose-binding domain-like"/>
    <property type="match status" value="1"/>
</dbReference>
<proteinExistence type="predicted"/>
<dbReference type="SMART" id="SM00060">
    <property type="entry name" value="FN3"/>
    <property type="match status" value="6"/>
</dbReference>
<dbReference type="PROSITE" id="PS51829">
    <property type="entry name" value="P_HOMO_B"/>
    <property type="match status" value="1"/>
</dbReference>
<keyword evidence="7" id="KW-1185">Reference proteome</keyword>
<dbReference type="Pfam" id="PF01483">
    <property type="entry name" value="P_proprotein"/>
    <property type="match status" value="1"/>
</dbReference>
<dbReference type="InterPro" id="IPR013783">
    <property type="entry name" value="Ig-like_fold"/>
</dbReference>
<dbReference type="Pfam" id="PF11617">
    <property type="entry name" value="Cu-binding_MopE"/>
    <property type="match status" value="1"/>
</dbReference>
<dbReference type="Proteomes" id="UP000296862">
    <property type="component" value="Chromosome"/>
</dbReference>
<evidence type="ECO:0000313" key="6">
    <source>
        <dbReference type="EMBL" id="QBZ97860.1"/>
    </source>
</evidence>
<dbReference type="PROSITE" id="PS50853">
    <property type="entry name" value="FN3"/>
    <property type="match status" value="1"/>
</dbReference>
<feature type="domain" description="P/Homo B" evidence="5">
    <location>
        <begin position="2203"/>
        <end position="2372"/>
    </location>
</feature>